<evidence type="ECO:0000313" key="3">
    <source>
        <dbReference type="Proteomes" id="UP001271648"/>
    </source>
</evidence>
<dbReference type="AlphaFoldDB" id="A0AAW9A654"/>
<dbReference type="RefSeq" id="WP_283733624.1">
    <property type="nucleotide sequence ID" value="NZ_CP125968.1"/>
</dbReference>
<dbReference type="Pfam" id="PF02151">
    <property type="entry name" value="UVR"/>
    <property type="match status" value="1"/>
</dbReference>
<dbReference type="InterPro" id="IPR001943">
    <property type="entry name" value="UVR_dom"/>
</dbReference>
<dbReference type="PROSITE" id="PS50151">
    <property type="entry name" value="UVR"/>
    <property type="match status" value="1"/>
</dbReference>
<dbReference type="GO" id="GO:1990169">
    <property type="term" value="P:stress response to copper ion"/>
    <property type="evidence" value="ECO:0007669"/>
    <property type="project" value="TreeGrafter"/>
</dbReference>
<comment type="caution">
    <text evidence="2">The sequence shown here is derived from an EMBL/GenBank/DDBJ whole genome shotgun (WGS) entry which is preliminary data.</text>
</comment>
<dbReference type="Gene3D" id="4.10.860.10">
    <property type="entry name" value="UVR domain"/>
    <property type="match status" value="1"/>
</dbReference>
<evidence type="ECO:0000259" key="1">
    <source>
        <dbReference type="PROSITE" id="PS50151"/>
    </source>
</evidence>
<dbReference type="GO" id="GO:0050897">
    <property type="term" value="F:cobalt ion binding"/>
    <property type="evidence" value="ECO:0007669"/>
    <property type="project" value="TreeGrafter"/>
</dbReference>
<feature type="domain" description="UVR" evidence="1">
    <location>
        <begin position="138"/>
        <end position="173"/>
    </location>
</feature>
<dbReference type="PANTHER" id="PTHR38430:SF1">
    <property type="entry name" value="PROTEIN-ARGININE KINASE ACTIVATOR PROTEIN"/>
    <property type="match status" value="1"/>
</dbReference>
<name>A0AAW9A654_9BACL</name>
<dbReference type="GO" id="GO:0046870">
    <property type="term" value="F:cadmium ion binding"/>
    <property type="evidence" value="ECO:0007669"/>
    <property type="project" value="TreeGrafter"/>
</dbReference>
<dbReference type="EMBL" id="JAUBDJ010000003">
    <property type="protein sequence ID" value="MDW0116717.1"/>
    <property type="molecule type" value="Genomic_DNA"/>
</dbReference>
<dbReference type="SUPFAM" id="SSF46600">
    <property type="entry name" value="C-terminal UvrC-binding domain of UvrB"/>
    <property type="match status" value="1"/>
</dbReference>
<dbReference type="GO" id="GO:0008270">
    <property type="term" value="F:zinc ion binding"/>
    <property type="evidence" value="ECO:0007669"/>
    <property type="project" value="TreeGrafter"/>
</dbReference>
<keyword evidence="3" id="KW-1185">Reference proteome</keyword>
<dbReference type="Proteomes" id="UP001271648">
    <property type="component" value="Unassembled WGS sequence"/>
</dbReference>
<evidence type="ECO:0000313" key="2">
    <source>
        <dbReference type="EMBL" id="MDW0116717.1"/>
    </source>
</evidence>
<organism evidence="2 3">
    <name type="scientific">Sporosarcina thermotolerans</name>
    <dbReference type="NCBI Taxonomy" id="633404"/>
    <lineage>
        <taxon>Bacteria</taxon>
        <taxon>Bacillati</taxon>
        <taxon>Bacillota</taxon>
        <taxon>Bacilli</taxon>
        <taxon>Bacillales</taxon>
        <taxon>Caryophanaceae</taxon>
        <taxon>Sporosarcina</taxon>
    </lineage>
</organism>
<protein>
    <submittedName>
        <fullName evidence="2">UvrB/UvrC motif-containing protein</fullName>
    </submittedName>
</protein>
<proteinExistence type="predicted"/>
<reference evidence="2 3" key="1">
    <citation type="submission" date="2023-06" db="EMBL/GenBank/DDBJ databases">
        <title>Sporosarcina sp. nov., isolated from Korean traditional fermented seafood 'Jeotgal'.</title>
        <authorList>
            <person name="Yang A.I."/>
            <person name="Shin N.-R."/>
        </authorList>
    </citation>
    <scope>NUCLEOTIDE SEQUENCE [LARGE SCALE GENOMIC DNA]</scope>
    <source>
        <strain evidence="2 3">KCTC43456</strain>
    </source>
</reference>
<gene>
    <name evidence="2" type="ORF">QTL97_07200</name>
</gene>
<accession>A0AAW9A654</accession>
<dbReference type="GO" id="GO:1990170">
    <property type="term" value="P:stress response to cadmium ion"/>
    <property type="evidence" value="ECO:0007669"/>
    <property type="project" value="TreeGrafter"/>
</dbReference>
<dbReference type="PIRSF" id="PIRSF015034">
    <property type="entry name" value="YacH"/>
    <property type="match status" value="1"/>
</dbReference>
<dbReference type="InterPro" id="IPR025542">
    <property type="entry name" value="YacH"/>
</dbReference>
<dbReference type="GO" id="GO:0005507">
    <property type="term" value="F:copper ion binding"/>
    <property type="evidence" value="ECO:0007669"/>
    <property type="project" value="TreeGrafter"/>
</dbReference>
<dbReference type="PANTHER" id="PTHR38430">
    <property type="entry name" value="PROTEIN-ARGININE KINASE ACTIVATOR PROTEIN"/>
    <property type="match status" value="1"/>
</dbReference>
<sequence length="187" mass="21362">MNCDNCNERPASVIFTQESVNGTTERHLCEKCAFQSQMFHFDPNQEPLSIQQFLSHWFGGNESVQPFQQSRESMPEGPTCPECELTFRKFLDIGKFGCPTCYDTFRERLPRVFGKLHNGHTKHAGKIPVSFNEMFAVKKKIEEIRIKMQEAIVEERFEDAAALRDEVNELKQHLAKDGTGGGESDVD</sequence>
<dbReference type="InterPro" id="IPR036876">
    <property type="entry name" value="UVR_dom_sf"/>
</dbReference>